<dbReference type="InterPro" id="IPR011990">
    <property type="entry name" value="TPR-like_helical_dom_sf"/>
</dbReference>
<dbReference type="InterPro" id="IPR019734">
    <property type="entry name" value="TPR_rpt"/>
</dbReference>
<proteinExistence type="predicted"/>
<dbReference type="SMART" id="SM00028">
    <property type="entry name" value="TPR"/>
    <property type="match status" value="4"/>
</dbReference>
<keyword evidence="2" id="KW-0732">Signal</keyword>
<dbReference type="SUPFAM" id="SSF48452">
    <property type="entry name" value="TPR-like"/>
    <property type="match status" value="1"/>
</dbReference>
<accession>A0A5C1QFL2</accession>
<feature type="signal peptide" evidence="2">
    <location>
        <begin position="1"/>
        <end position="22"/>
    </location>
</feature>
<dbReference type="KEGG" id="ock:EXM22_02530"/>
<evidence type="ECO:0000256" key="2">
    <source>
        <dbReference type="SAM" id="SignalP"/>
    </source>
</evidence>
<dbReference type="Proteomes" id="UP000324209">
    <property type="component" value="Chromosome"/>
</dbReference>
<gene>
    <name evidence="3" type="ORF">EXM22_02530</name>
</gene>
<keyword evidence="1" id="KW-0802">TPR repeat</keyword>
<reference evidence="3 4" key="1">
    <citation type="submission" date="2019-02" db="EMBL/GenBank/DDBJ databases">
        <title>Complete Genome Sequence and Methylome Analysis of free living Spirochaetas.</title>
        <authorList>
            <person name="Fomenkov A."/>
            <person name="Dubinina G."/>
            <person name="Leshcheva N."/>
            <person name="Mikheeva N."/>
            <person name="Grabovich M."/>
            <person name="Vincze T."/>
            <person name="Roberts R.J."/>
        </authorList>
    </citation>
    <scope>NUCLEOTIDE SEQUENCE [LARGE SCALE GENOMIC DNA]</scope>
    <source>
        <strain evidence="3 4">K2</strain>
    </source>
</reference>
<organism evidence="3 4">
    <name type="scientific">Oceanispirochaeta crateris</name>
    <dbReference type="NCBI Taxonomy" id="2518645"/>
    <lineage>
        <taxon>Bacteria</taxon>
        <taxon>Pseudomonadati</taxon>
        <taxon>Spirochaetota</taxon>
        <taxon>Spirochaetia</taxon>
        <taxon>Spirochaetales</taxon>
        <taxon>Spirochaetaceae</taxon>
        <taxon>Oceanispirochaeta</taxon>
    </lineage>
</organism>
<dbReference type="AlphaFoldDB" id="A0A5C1QFL2"/>
<evidence type="ECO:0000313" key="4">
    <source>
        <dbReference type="Proteomes" id="UP000324209"/>
    </source>
</evidence>
<evidence type="ECO:0000313" key="3">
    <source>
        <dbReference type="EMBL" id="QEN06923.1"/>
    </source>
</evidence>
<keyword evidence="4" id="KW-1185">Reference proteome</keyword>
<dbReference type="Gene3D" id="1.25.40.10">
    <property type="entry name" value="Tetratricopeptide repeat domain"/>
    <property type="match status" value="2"/>
</dbReference>
<dbReference type="OrthoDB" id="367742at2"/>
<feature type="repeat" description="TPR" evidence="1">
    <location>
        <begin position="175"/>
        <end position="208"/>
    </location>
</feature>
<dbReference type="EMBL" id="CP036150">
    <property type="protein sequence ID" value="QEN06923.1"/>
    <property type="molecule type" value="Genomic_DNA"/>
</dbReference>
<name>A0A5C1QFL2_9SPIO</name>
<feature type="chain" id="PRO_5022918614" evidence="2">
    <location>
        <begin position="23"/>
        <end position="406"/>
    </location>
</feature>
<protein>
    <submittedName>
        <fullName evidence="3">Uncharacterized protein</fullName>
    </submittedName>
</protein>
<evidence type="ECO:0000256" key="1">
    <source>
        <dbReference type="PROSITE-ProRule" id="PRU00339"/>
    </source>
</evidence>
<sequence>MIPIKKALFIFTLFLMSMSIYATDMALSSESVLARVDDLIADKKYESAWTLLHEHAESLDFADFMVKKTELSLHYFVLTNNHEMFAFTDLENGEELIDLRKRQGNYDLKLFDPKGGLSMALEMYPQRADLYYWLGEFYNEVLSFYGNSWHETKEELIQHVQENLEKALTLGMETEDLYSKLAHAELLMGQWEKASEHLNSALSYDREDGAYYQNLALAQLNMNLLAQAEVNAEMAIGLYDDPYYKADTCFLASTIALYRSRTESAADYLKMGFDLSPDDYRFPDRLIRLFLTQENYVEARSSAADLFGLYPENPATLTTIIQYFFNHDKLDETPLFFEEQLKKYTGDPAVLGNLYFHQAVAAQYQGLDDQALASFELARKEFSQVYPADHEVFNAIKKLLEKQRAE</sequence>
<dbReference type="RefSeq" id="WP_149485005.1">
    <property type="nucleotide sequence ID" value="NZ_CP036150.1"/>
</dbReference>
<dbReference type="PROSITE" id="PS50005">
    <property type="entry name" value="TPR"/>
    <property type="match status" value="1"/>
</dbReference>